<evidence type="ECO:0000313" key="1">
    <source>
        <dbReference type="EMBL" id="CCQ89751.1"/>
    </source>
</evidence>
<evidence type="ECO:0000313" key="2">
    <source>
        <dbReference type="Proteomes" id="UP000011704"/>
    </source>
</evidence>
<dbReference type="STRING" id="1266370.NITGR_170008"/>
<sequence>MTDSNVVHIVHAIDTEGPLYEPLSATFERLRDTFGIEIDPTHANLEKLKNKQVPLDGREDVVADFLNPFRMKYHETWASLEAMLANIMGDKFRRELPDSFGGGWVYNWHCVDHVGYTSNPRHKDLGFHNISDRYEEFLDKYNSRDRDAIEWHFHPMSTYQEAHRCATSYENSPHLHEGLCRKIIDRNFFPVVFRAGFHTERPDSHWFLEQWIPYDCSNIAADNAEQREAQNDLRNGRFGDWRRAPADWSIYNPDFYDYQKPGSCRRYIARFLNIDSRVACITQEEVDKAFRRAAGGEPTLMGVLSHDYRDIAVEVNRVRELVAEAAKAHPEVQFKYSTAREAFKQVVHRGRHEKLQLEVKLGKTGSNFHLEVRTKESRVFGPQPYLAIKTRSGRFIHDNFDFGLDGQSWHYVFDADSVLSSDLEVVAVAANNRFGDTFLETIRVNE</sequence>
<dbReference type="OrthoDB" id="3034473at2"/>
<name>M1YWT6_NITG3</name>
<dbReference type="HOGENOM" id="CLU_613694_0_0_0"/>
<dbReference type="InParanoid" id="M1YWT6"/>
<organism evidence="1 2">
    <name type="scientific">Nitrospina gracilis (strain 3/211)</name>
    <dbReference type="NCBI Taxonomy" id="1266370"/>
    <lineage>
        <taxon>Bacteria</taxon>
        <taxon>Pseudomonadati</taxon>
        <taxon>Nitrospinota/Tectimicrobiota group</taxon>
        <taxon>Nitrospinota</taxon>
        <taxon>Nitrospinia</taxon>
        <taxon>Nitrospinales</taxon>
        <taxon>Nitrospinaceae</taxon>
        <taxon>Nitrospina</taxon>
    </lineage>
</organism>
<protein>
    <submittedName>
        <fullName evidence="1">Uncharacterized protein</fullName>
    </submittedName>
</protein>
<dbReference type="Proteomes" id="UP000011704">
    <property type="component" value="Unassembled WGS sequence"/>
</dbReference>
<proteinExistence type="predicted"/>
<dbReference type="AlphaFoldDB" id="M1YWT6"/>
<reference evidence="1 2" key="1">
    <citation type="journal article" date="2013" name="Front. Microbiol.">
        <title>The genome of Nitrospina gracilis illuminates the metabolism and evolution of the major marine nitrite oxidizer.</title>
        <authorList>
            <person name="Luecker S."/>
            <person name="Nowka B."/>
            <person name="Rattei T."/>
            <person name="Spieck E."/>
            <person name="and Daims H."/>
        </authorList>
    </citation>
    <scope>NUCLEOTIDE SEQUENCE [LARGE SCALE GENOMIC DNA]</scope>
    <source>
        <strain evidence="1 2">3/211</strain>
    </source>
</reference>
<dbReference type="EMBL" id="CAQJ01000019">
    <property type="protein sequence ID" value="CCQ89751.1"/>
    <property type="molecule type" value="Genomic_DNA"/>
</dbReference>
<keyword evidence="2" id="KW-1185">Reference proteome</keyword>
<accession>M1YWT6</accession>
<comment type="caution">
    <text evidence="1">The sequence shown here is derived from an EMBL/GenBank/DDBJ whole genome shotgun (WGS) entry which is preliminary data.</text>
</comment>
<dbReference type="RefSeq" id="WP_005006476.1">
    <property type="nucleotide sequence ID" value="NZ_HG422173.1"/>
</dbReference>
<gene>
    <name evidence="1" type="ORF">NITGR_170008</name>
</gene>